<reference evidence="9" key="1">
    <citation type="journal article" date="2014" name="Front. Microbiol.">
        <title>High frequency of phylogenetically diverse reductive dehalogenase-homologous genes in deep subseafloor sedimentary metagenomes.</title>
        <authorList>
            <person name="Kawai M."/>
            <person name="Futagami T."/>
            <person name="Toyoda A."/>
            <person name="Takaki Y."/>
            <person name="Nishi S."/>
            <person name="Hori S."/>
            <person name="Arai W."/>
            <person name="Tsubouchi T."/>
            <person name="Morono Y."/>
            <person name="Uchiyama I."/>
            <person name="Ito T."/>
            <person name="Fujiyama A."/>
            <person name="Inagaki F."/>
            <person name="Takami H."/>
        </authorList>
    </citation>
    <scope>NUCLEOTIDE SEQUENCE</scope>
    <source>
        <strain evidence="9">Expedition CK06-06</strain>
    </source>
</reference>
<dbReference type="SUPFAM" id="SSF54980">
    <property type="entry name" value="EF-G C-terminal domain-like"/>
    <property type="match status" value="1"/>
</dbReference>
<dbReference type="CDD" id="cd16262">
    <property type="entry name" value="EFG_III"/>
    <property type="match status" value="1"/>
</dbReference>
<dbReference type="Gene3D" id="3.30.70.870">
    <property type="entry name" value="Elongation Factor G (Translational Gtpase), domain 3"/>
    <property type="match status" value="1"/>
</dbReference>
<dbReference type="Gene3D" id="2.40.30.10">
    <property type="entry name" value="Translation factors"/>
    <property type="match status" value="1"/>
</dbReference>
<feature type="non-terminal residue" evidence="9">
    <location>
        <position position="252"/>
    </location>
</feature>
<dbReference type="PANTHER" id="PTHR43636">
    <property type="entry name" value="ELONGATION FACTOR G, MITOCHONDRIAL"/>
    <property type="match status" value="1"/>
</dbReference>
<dbReference type="InterPro" id="IPR041095">
    <property type="entry name" value="EFG_II"/>
</dbReference>
<dbReference type="AlphaFoldDB" id="X0YEK5"/>
<dbReference type="InterPro" id="IPR035647">
    <property type="entry name" value="EFG_III/V"/>
</dbReference>
<evidence type="ECO:0000256" key="5">
    <source>
        <dbReference type="ARBA" id="ARBA00023134"/>
    </source>
</evidence>
<dbReference type="SUPFAM" id="SSF54211">
    <property type="entry name" value="Ribosomal protein S5 domain 2-like"/>
    <property type="match status" value="1"/>
</dbReference>
<evidence type="ECO:0000256" key="2">
    <source>
        <dbReference type="ARBA" id="ARBA00022741"/>
    </source>
</evidence>
<feature type="non-terminal residue" evidence="9">
    <location>
        <position position="1"/>
    </location>
</feature>
<keyword evidence="5" id="KW-0342">GTP-binding</keyword>
<dbReference type="Pfam" id="PF14492">
    <property type="entry name" value="EFG_III"/>
    <property type="match status" value="1"/>
</dbReference>
<dbReference type="SUPFAM" id="SSF50447">
    <property type="entry name" value="Translation proteins"/>
    <property type="match status" value="1"/>
</dbReference>
<feature type="domain" description="Elongation Factor G" evidence="8">
    <location>
        <begin position="131"/>
        <end position="204"/>
    </location>
</feature>
<dbReference type="Pfam" id="PF03764">
    <property type="entry name" value="EFG_IV"/>
    <property type="match status" value="1"/>
</dbReference>
<evidence type="ECO:0000259" key="7">
    <source>
        <dbReference type="Pfam" id="PF03764"/>
    </source>
</evidence>
<keyword evidence="3" id="KW-0251">Elongation factor</keyword>
<accession>X0YEK5</accession>
<protein>
    <recommendedName>
        <fullName evidence="10">Elongation factor G</fullName>
    </recommendedName>
</protein>
<sequence length="252" mass="28409">LLDAVNRLLPSPEEVENLAVDLDQGERVVILSSNPDEPLVALAFKLDVTRYGQLTYIRIYQGSIGKGDEIINVRDRKRIKVGRLVRMHADEMEDITRAEAGDIVALFGVECFSGDTFMDGRLNYSMTPIFIPEPVISLSISPKDNNARTRVAKALKRFIKEDPTFRFHVDRESGETIISGMGELHLEIYAERMRREFGAEADTGTPQVSYREAISRRAEFDYIHKKQTGGKGQFGRVAGFMEPSEDGVYDFV</sequence>
<dbReference type="PANTHER" id="PTHR43636:SF2">
    <property type="entry name" value="ELONGATION FACTOR G, MITOCHONDRIAL"/>
    <property type="match status" value="1"/>
</dbReference>
<proteinExistence type="inferred from homology"/>
<dbReference type="InterPro" id="IPR009000">
    <property type="entry name" value="Transl_B-barrel_sf"/>
</dbReference>
<dbReference type="CDD" id="cd04091">
    <property type="entry name" value="mtEFG1_II_like"/>
    <property type="match status" value="1"/>
</dbReference>
<dbReference type="GO" id="GO:0005525">
    <property type="term" value="F:GTP binding"/>
    <property type="evidence" value="ECO:0007669"/>
    <property type="project" value="UniProtKB-KW"/>
</dbReference>
<keyword evidence="4" id="KW-0648">Protein biosynthesis</keyword>
<dbReference type="FunFam" id="2.40.30.10:FF:000022">
    <property type="entry name" value="Elongation factor G, mitochondrial"/>
    <property type="match status" value="1"/>
</dbReference>
<evidence type="ECO:0000259" key="6">
    <source>
        <dbReference type="Pfam" id="PF03144"/>
    </source>
</evidence>
<comment type="caution">
    <text evidence="9">The sequence shown here is derived from an EMBL/GenBank/DDBJ whole genome shotgun (WGS) entry which is preliminary data.</text>
</comment>
<evidence type="ECO:0000259" key="8">
    <source>
        <dbReference type="Pfam" id="PF14492"/>
    </source>
</evidence>
<dbReference type="InterPro" id="IPR004161">
    <property type="entry name" value="EFTu-like_2"/>
</dbReference>
<feature type="domain" description="Translation elongation factor EFG/EF2" evidence="7">
    <location>
        <begin position="206"/>
        <end position="251"/>
    </location>
</feature>
<dbReference type="InterPro" id="IPR009022">
    <property type="entry name" value="EFG_III"/>
</dbReference>
<keyword evidence="2" id="KW-0547">Nucleotide-binding</keyword>
<dbReference type="GO" id="GO:0003924">
    <property type="term" value="F:GTPase activity"/>
    <property type="evidence" value="ECO:0007669"/>
    <property type="project" value="TreeGrafter"/>
</dbReference>
<dbReference type="Gene3D" id="3.30.230.10">
    <property type="match status" value="1"/>
</dbReference>
<dbReference type="InterPro" id="IPR020568">
    <property type="entry name" value="Ribosomal_Su5_D2-typ_SF"/>
</dbReference>
<gene>
    <name evidence="9" type="ORF">S01H1_63398</name>
</gene>
<name>X0YEK5_9ZZZZ</name>
<evidence type="ECO:0000256" key="4">
    <source>
        <dbReference type="ARBA" id="ARBA00022917"/>
    </source>
</evidence>
<dbReference type="InterPro" id="IPR005517">
    <property type="entry name" value="Transl_elong_EFG/EF2_IV"/>
</dbReference>
<feature type="domain" description="Translation elongation factor EFTu-like" evidence="6">
    <location>
        <begin position="52"/>
        <end position="117"/>
    </location>
</feature>
<organism evidence="9">
    <name type="scientific">marine sediment metagenome</name>
    <dbReference type="NCBI Taxonomy" id="412755"/>
    <lineage>
        <taxon>unclassified sequences</taxon>
        <taxon>metagenomes</taxon>
        <taxon>ecological metagenomes</taxon>
    </lineage>
</organism>
<evidence type="ECO:0000256" key="3">
    <source>
        <dbReference type="ARBA" id="ARBA00022768"/>
    </source>
</evidence>
<dbReference type="EMBL" id="BARS01041716">
    <property type="protein sequence ID" value="GAG35261.1"/>
    <property type="molecule type" value="Genomic_DNA"/>
</dbReference>
<dbReference type="FunFam" id="3.30.70.870:FF:000001">
    <property type="entry name" value="Elongation factor G"/>
    <property type="match status" value="1"/>
</dbReference>
<evidence type="ECO:0000313" key="9">
    <source>
        <dbReference type="EMBL" id="GAG35261.1"/>
    </source>
</evidence>
<dbReference type="GO" id="GO:0003746">
    <property type="term" value="F:translation elongation factor activity"/>
    <property type="evidence" value="ECO:0007669"/>
    <property type="project" value="UniProtKB-KW"/>
</dbReference>
<dbReference type="InterPro" id="IPR014721">
    <property type="entry name" value="Ribsml_uS5_D2-typ_fold_subgr"/>
</dbReference>
<dbReference type="Pfam" id="PF03144">
    <property type="entry name" value="GTP_EFTU_D2"/>
    <property type="match status" value="1"/>
</dbReference>
<comment type="similarity">
    <text evidence="1">Belongs to the TRAFAC class translation factor GTPase superfamily. Classic translation factor GTPase family. EF-G/EF-2 subfamily.</text>
</comment>
<evidence type="ECO:0000256" key="1">
    <source>
        <dbReference type="ARBA" id="ARBA00005870"/>
    </source>
</evidence>
<evidence type="ECO:0008006" key="10">
    <source>
        <dbReference type="Google" id="ProtNLM"/>
    </source>
</evidence>